<feature type="compositionally biased region" description="Low complexity" evidence="1">
    <location>
        <begin position="71"/>
        <end position="83"/>
    </location>
</feature>
<evidence type="ECO:0000256" key="2">
    <source>
        <dbReference type="SAM" id="Phobius"/>
    </source>
</evidence>
<evidence type="ECO:0000313" key="3">
    <source>
        <dbReference type="EMBL" id="SPN97368.1"/>
    </source>
</evidence>
<keyword evidence="2" id="KW-0812">Transmembrane</keyword>
<gene>
    <name evidence="3" type="ORF">DNG_00882</name>
</gene>
<feature type="region of interest" description="Disordered" evidence="1">
    <location>
        <begin position="216"/>
        <end position="308"/>
    </location>
</feature>
<reference evidence="3" key="1">
    <citation type="submission" date="2018-03" db="EMBL/GenBank/DDBJ databases">
        <authorList>
            <person name="Guldener U."/>
        </authorList>
    </citation>
    <scope>NUCLEOTIDE SEQUENCE</scope>
</reference>
<proteinExistence type="predicted"/>
<dbReference type="EMBL" id="ONZQ02000001">
    <property type="protein sequence ID" value="SPN97368.1"/>
    <property type="molecule type" value="Genomic_DNA"/>
</dbReference>
<evidence type="ECO:0000313" key="4">
    <source>
        <dbReference type="Proteomes" id="UP001187682"/>
    </source>
</evidence>
<comment type="caution">
    <text evidence="3">The sequence shown here is derived from an EMBL/GenBank/DDBJ whole genome shotgun (WGS) entry which is preliminary data.</text>
</comment>
<keyword evidence="2" id="KW-0472">Membrane</keyword>
<organism evidence="3 4">
    <name type="scientific">Cephalotrichum gorgonifer</name>
    <dbReference type="NCBI Taxonomy" id="2041049"/>
    <lineage>
        <taxon>Eukaryota</taxon>
        <taxon>Fungi</taxon>
        <taxon>Dikarya</taxon>
        <taxon>Ascomycota</taxon>
        <taxon>Pezizomycotina</taxon>
        <taxon>Sordariomycetes</taxon>
        <taxon>Hypocreomycetidae</taxon>
        <taxon>Microascales</taxon>
        <taxon>Microascaceae</taxon>
        <taxon>Cephalotrichum</taxon>
    </lineage>
</organism>
<sequence>MPVTSTSPPRANWFLPDHHHLSSKTAATDSNSIYLVVTLLRYTWNGLALFAIFVIGRSIARRISVARRPLNSQATNTEPATPATERDWQPLSPPYRDTPPRPKWKKRPFPLGPSSHPQPRRYLLPPDIPRPFWMMPGRESIDAAEAGDLPPRGGEPHSLPTGSGQPGASAQPMRPGTSSASRESTFQRYVMMRPHRPLTPPAVSQGVFTPEHGAIGADLIHQPNPDYLSSTARFSGPPENKSPSPEAGRRSYSRAIPVPPPLHPRNSDSSGSSDDAPLSPRSYPSPTPFLPPAPPTADEGEESKGVDMQGEVISVTDGFGAGWTRHTRVYGGGVCLACAASGGEGGFYGATALRPAGS</sequence>
<protein>
    <submittedName>
        <fullName evidence="3">Uncharacterized protein</fullName>
    </submittedName>
</protein>
<keyword evidence="4" id="KW-1185">Reference proteome</keyword>
<feature type="region of interest" description="Disordered" evidence="1">
    <location>
        <begin position="71"/>
        <end position="123"/>
    </location>
</feature>
<keyword evidence="2" id="KW-1133">Transmembrane helix</keyword>
<feature type="compositionally biased region" description="Pro residues" evidence="1">
    <location>
        <begin position="283"/>
        <end position="295"/>
    </location>
</feature>
<feature type="transmembrane region" description="Helical" evidence="2">
    <location>
        <begin position="42"/>
        <end position="60"/>
    </location>
</feature>
<evidence type="ECO:0000256" key="1">
    <source>
        <dbReference type="SAM" id="MobiDB-lite"/>
    </source>
</evidence>
<dbReference type="AlphaFoldDB" id="A0AAE8MPW6"/>
<name>A0AAE8MPW6_9PEZI</name>
<accession>A0AAE8MPW6</accession>
<feature type="region of interest" description="Disordered" evidence="1">
    <location>
        <begin position="143"/>
        <end position="183"/>
    </location>
</feature>
<dbReference type="Proteomes" id="UP001187682">
    <property type="component" value="Unassembled WGS sequence"/>
</dbReference>